<keyword evidence="5 9" id="KW-0560">Oxidoreductase</keyword>
<dbReference type="Proteomes" id="UP001203852">
    <property type="component" value="Unassembled WGS sequence"/>
</dbReference>
<dbReference type="Pfam" id="PF00067">
    <property type="entry name" value="p450"/>
    <property type="match status" value="1"/>
</dbReference>
<evidence type="ECO:0000256" key="1">
    <source>
        <dbReference type="ARBA" id="ARBA00001971"/>
    </source>
</evidence>
<dbReference type="InterPro" id="IPR001128">
    <property type="entry name" value="Cyt_P450"/>
</dbReference>
<evidence type="ECO:0000256" key="2">
    <source>
        <dbReference type="ARBA" id="ARBA00010617"/>
    </source>
</evidence>
<name>A0AAN6E5D9_9EURO</name>
<dbReference type="AlphaFoldDB" id="A0AAN6E5D9"/>
<keyword evidence="3 8" id="KW-0349">Heme</keyword>
<evidence type="ECO:0000256" key="9">
    <source>
        <dbReference type="RuleBase" id="RU000461"/>
    </source>
</evidence>
<dbReference type="PROSITE" id="PS00086">
    <property type="entry name" value="CYTOCHROME_P450"/>
    <property type="match status" value="1"/>
</dbReference>
<keyword evidence="4 8" id="KW-0479">Metal-binding</keyword>
<evidence type="ECO:0000313" key="12">
    <source>
        <dbReference type="Proteomes" id="UP001203852"/>
    </source>
</evidence>
<comment type="cofactor">
    <cofactor evidence="1 8">
        <name>heme</name>
        <dbReference type="ChEBI" id="CHEBI:30413"/>
    </cofactor>
</comment>
<comment type="caution">
    <text evidence="11">The sequence shown here is derived from an EMBL/GenBank/DDBJ whole genome shotgun (WGS) entry which is preliminary data.</text>
</comment>
<keyword evidence="10" id="KW-0812">Transmembrane</keyword>
<keyword evidence="10" id="KW-1133">Transmembrane helix</keyword>
<dbReference type="CDD" id="cd11061">
    <property type="entry name" value="CYP67-like"/>
    <property type="match status" value="1"/>
</dbReference>
<dbReference type="InterPro" id="IPR050121">
    <property type="entry name" value="Cytochrome_P450_monoxygenase"/>
</dbReference>
<keyword evidence="10" id="KW-0472">Membrane</keyword>
<dbReference type="SUPFAM" id="SSF48264">
    <property type="entry name" value="Cytochrome P450"/>
    <property type="match status" value="1"/>
</dbReference>
<reference evidence="11" key="1">
    <citation type="journal article" date="2022" name="bioRxiv">
        <title>Deciphering the potential niche of two novel black yeast fungi from a biological soil crust based on their genomes, phenotypes, and melanin regulation.</title>
        <authorList>
            <consortium name="DOE Joint Genome Institute"/>
            <person name="Carr E.C."/>
            <person name="Barton Q."/>
            <person name="Grambo S."/>
            <person name="Sullivan M."/>
            <person name="Renfro C.M."/>
            <person name="Kuo A."/>
            <person name="Pangilinan J."/>
            <person name="Lipzen A."/>
            <person name="Keymanesh K."/>
            <person name="Savage E."/>
            <person name="Barry K."/>
            <person name="Grigoriev I.V."/>
            <person name="Riekhof W.R."/>
            <person name="Harris S.S."/>
        </authorList>
    </citation>
    <scope>NUCLEOTIDE SEQUENCE</scope>
    <source>
        <strain evidence="11">JF 03-4F</strain>
    </source>
</reference>
<keyword evidence="12" id="KW-1185">Reference proteome</keyword>
<evidence type="ECO:0000256" key="5">
    <source>
        <dbReference type="ARBA" id="ARBA00023002"/>
    </source>
</evidence>
<dbReference type="PANTHER" id="PTHR24305:SF29">
    <property type="entry name" value="BENZOATE-PARA-HYDROXYLASE"/>
    <property type="match status" value="1"/>
</dbReference>
<dbReference type="PANTHER" id="PTHR24305">
    <property type="entry name" value="CYTOCHROME P450"/>
    <property type="match status" value="1"/>
</dbReference>
<dbReference type="InterPro" id="IPR017972">
    <property type="entry name" value="Cyt_P450_CS"/>
</dbReference>
<keyword evidence="7 9" id="KW-0503">Monooxygenase</keyword>
<dbReference type="PRINTS" id="PR00463">
    <property type="entry name" value="EP450I"/>
</dbReference>
<comment type="similarity">
    <text evidence="2 9">Belongs to the cytochrome P450 family.</text>
</comment>
<evidence type="ECO:0000256" key="10">
    <source>
        <dbReference type="SAM" id="Phobius"/>
    </source>
</evidence>
<evidence type="ECO:0000256" key="3">
    <source>
        <dbReference type="ARBA" id="ARBA00022617"/>
    </source>
</evidence>
<gene>
    <name evidence="11" type="ORF">EDD36DRAFT_459848</name>
</gene>
<evidence type="ECO:0000256" key="4">
    <source>
        <dbReference type="ARBA" id="ARBA00022723"/>
    </source>
</evidence>
<feature type="binding site" description="axial binding residue" evidence="8">
    <location>
        <position position="478"/>
    </location>
    <ligand>
        <name>heme</name>
        <dbReference type="ChEBI" id="CHEBI:30413"/>
    </ligand>
    <ligandPart>
        <name>Fe</name>
        <dbReference type="ChEBI" id="CHEBI:18248"/>
    </ligandPart>
</feature>
<protein>
    <submittedName>
        <fullName evidence="11">Cytochrome P450</fullName>
    </submittedName>
</protein>
<proteinExistence type="inferred from homology"/>
<dbReference type="Gene3D" id="1.10.630.10">
    <property type="entry name" value="Cytochrome P450"/>
    <property type="match status" value="1"/>
</dbReference>
<organism evidence="11 12">
    <name type="scientific">Exophiala viscosa</name>
    <dbReference type="NCBI Taxonomy" id="2486360"/>
    <lineage>
        <taxon>Eukaryota</taxon>
        <taxon>Fungi</taxon>
        <taxon>Dikarya</taxon>
        <taxon>Ascomycota</taxon>
        <taxon>Pezizomycotina</taxon>
        <taxon>Eurotiomycetes</taxon>
        <taxon>Chaetothyriomycetidae</taxon>
        <taxon>Chaetothyriales</taxon>
        <taxon>Herpotrichiellaceae</taxon>
        <taxon>Exophiala</taxon>
    </lineage>
</organism>
<dbReference type="GO" id="GO:0004497">
    <property type="term" value="F:monooxygenase activity"/>
    <property type="evidence" value="ECO:0007669"/>
    <property type="project" value="UniProtKB-KW"/>
</dbReference>
<dbReference type="InterPro" id="IPR036396">
    <property type="entry name" value="Cyt_P450_sf"/>
</dbReference>
<dbReference type="GO" id="GO:0020037">
    <property type="term" value="F:heme binding"/>
    <property type="evidence" value="ECO:0007669"/>
    <property type="project" value="InterPro"/>
</dbReference>
<dbReference type="PRINTS" id="PR00385">
    <property type="entry name" value="P450"/>
</dbReference>
<feature type="transmembrane region" description="Helical" evidence="10">
    <location>
        <begin position="20"/>
        <end position="40"/>
    </location>
</feature>
<evidence type="ECO:0000256" key="6">
    <source>
        <dbReference type="ARBA" id="ARBA00023004"/>
    </source>
</evidence>
<evidence type="ECO:0000313" key="11">
    <source>
        <dbReference type="EMBL" id="KAI1618193.1"/>
    </source>
</evidence>
<evidence type="ECO:0000256" key="7">
    <source>
        <dbReference type="ARBA" id="ARBA00023033"/>
    </source>
</evidence>
<sequence>MILDTISIDDLVRAGSRVSLLALILGTVTLAAYYIVPYLANKGKLNDIPGPLVAKFSNLWSLYWARQVQHQLSWVTYDLHKELGDFVRLAPDHVSISHPDSIRDVLGHGNGFTKSEFYYAFDNIQSGIFTTRDRAAHSRKRKYVSHMFSPKAMVGFEPYMTSAIGTLATQMNALIDTGRANRYTALGAVDPEIKARQGPGEAALDVAQWSAFLAFDIIGDLAFGEPFGFTAEGKDTNGGIKKLRDRGEWCATVGQMPWIKTWTPYFFFDSFFAKGLQATKDLAAIGIAKVEKRKMASRDASRRDILYYLLSATDPDTGGELPDREIKAEALTQLIAGSDTTGNTITHLVDMLARHPEALKTLQAELDAAFPNVDQHFVAMFEDCKDLPYTQGVINETLRLRTTVSVGLPRVVPKGGAMACGRFFEEGTTLSTPTYTVHRDVRVWGPDAHDFKPERWRREGAADLEKAFLGFSYGPRACIGRNVAYMELKKTVATLFRLFEYRVVFPEKESHIREGFHLKCQELPVFVRRRTPVSKGTHGSVTLS</sequence>
<dbReference type="GO" id="GO:0005506">
    <property type="term" value="F:iron ion binding"/>
    <property type="evidence" value="ECO:0007669"/>
    <property type="project" value="InterPro"/>
</dbReference>
<dbReference type="InterPro" id="IPR002401">
    <property type="entry name" value="Cyt_P450_E_grp-I"/>
</dbReference>
<dbReference type="EMBL" id="MU404350">
    <property type="protein sequence ID" value="KAI1618193.1"/>
    <property type="molecule type" value="Genomic_DNA"/>
</dbReference>
<keyword evidence="6 8" id="KW-0408">Iron</keyword>
<dbReference type="GO" id="GO:0016705">
    <property type="term" value="F:oxidoreductase activity, acting on paired donors, with incorporation or reduction of molecular oxygen"/>
    <property type="evidence" value="ECO:0007669"/>
    <property type="project" value="InterPro"/>
</dbReference>
<evidence type="ECO:0000256" key="8">
    <source>
        <dbReference type="PIRSR" id="PIRSR602401-1"/>
    </source>
</evidence>
<accession>A0AAN6E5D9</accession>